<evidence type="ECO:0000256" key="1">
    <source>
        <dbReference type="ARBA" id="ARBA00022634"/>
    </source>
</evidence>
<dbReference type="Gene3D" id="3.30.1490.100">
    <property type="entry name" value="DNA polymerase, Y-family, little finger domain"/>
    <property type="match status" value="1"/>
</dbReference>
<comment type="caution">
    <text evidence="4">The sequence shown here is derived from an EMBL/GenBank/DDBJ whole genome shotgun (WGS) entry which is preliminary data.</text>
</comment>
<dbReference type="GO" id="GO:0070987">
    <property type="term" value="P:error-free translesion synthesis"/>
    <property type="evidence" value="ECO:0007669"/>
    <property type="project" value="TreeGrafter"/>
</dbReference>
<dbReference type="Gene3D" id="3.40.1170.60">
    <property type="match status" value="1"/>
</dbReference>
<dbReference type="Proteomes" id="UP001430356">
    <property type="component" value="Unassembled WGS sequence"/>
</dbReference>
<evidence type="ECO:0000313" key="5">
    <source>
        <dbReference type="Proteomes" id="UP001430356"/>
    </source>
</evidence>
<keyword evidence="1" id="KW-0237">DNA synthesis</keyword>
<evidence type="ECO:0000313" key="4">
    <source>
        <dbReference type="EMBL" id="KAK7197252.1"/>
    </source>
</evidence>
<dbReference type="PANTHER" id="PTHR45990">
    <property type="entry name" value="DNA REPAIR PROTEIN REV1"/>
    <property type="match status" value="1"/>
</dbReference>
<evidence type="ECO:0000259" key="3">
    <source>
        <dbReference type="PROSITE" id="PS50173"/>
    </source>
</evidence>
<dbReference type="GO" id="GO:0017125">
    <property type="term" value="F:deoxycytidyl transferase activity"/>
    <property type="evidence" value="ECO:0007669"/>
    <property type="project" value="TreeGrafter"/>
</dbReference>
<dbReference type="EMBL" id="JAECZO010000099">
    <property type="protein sequence ID" value="KAK7197252.1"/>
    <property type="molecule type" value="Genomic_DNA"/>
</dbReference>
<dbReference type="PANTHER" id="PTHR45990:SF1">
    <property type="entry name" value="DNA REPAIR PROTEIN REV1"/>
    <property type="match status" value="1"/>
</dbReference>
<sequence>MSQSTRDQVNSLHHFQQHSRLHFIGQWKTKMEDEFRELFAAHPEWNHGTLEQQRTFIHVDMDAFFCSVQLAKAEHAHLKAQPVGIAAGKYNSDISSCNYVARSRGVRAGMYVNAARELCPELVILGYDLEACEHAAKTLYRILFESFPADVKMSLEVYSIDEVMLAADTTDYAVLLTFCEAVRRDLSNATGCTASCGIGPNIMLARVATDRAKPDGICVVHARDVPQTMVSLPLQYIHGAGESTMEKIRCALQERGIHDDVDVDGGGGGGDAGSITCGAVQRLTREDLQQLLGKKQGLTFHHLVRGEDSRVVTRTGDPDDQRHLGKRTPNAVGCSMNYAVRPGAVEDVWKITRQLLDDVCAKLRRTCTVTQCLRVTLLERHPLHPKETQKYMGRGRCVEVHVPVKLPHAMAADDADAMEREVREVVAPLLVASRATSDAERADQLGLSSGEKDHVVWTVTLASLRDLVIEDLRGMTVQATALRPKHDEPFTRQRPGGQQMTLATAFSKAKRPRSPDAVTVVEPTPAPRLSDVAHPTSSPDGGAAASSLYLVYSDPWPPRDDAAAARWRHGCEAACRELDYPVVKAYLRCAMAKLAGWSEQQEATRQFQQLVSFAQARLPIPLDFW</sequence>
<proteinExistence type="predicted"/>
<dbReference type="Gene3D" id="3.30.70.270">
    <property type="match status" value="1"/>
</dbReference>
<dbReference type="Gene3D" id="1.10.150.20">
    <property type="entry name" value="5' to 3' exonuclease, C-terminal subdomain"/>
    <property type="match status" value="1"/>
</dbReference>
<dbReference type="GO" id="GO:0003684">
    <property type="term" value="F:damaged DNA binding"/>
    <property type="evidence" value="ECO:0007669"/>
    <property type="project" value="InterPro"/>
</dbReference>
<name>A0AAW0ESR0_9TRYP</name>
<dbReference type="GO" id="GO:0006281">
    <property type="term" value="P:DNA repair"/>
    <property type="evidence" value="ECO:0007669"/>
    <property type="project" value="InterPro"/>
</dbReference>
<dbReference type="InterPro" id="IPR053848">
    <property type="entry name" value="IMS_HHH_1"/>
</dbReference>
<dbReference type="GO" id="GO:0042276">
    <property type="term" value="P:error-prone translesion synthesis"/>
    <property type="evidence" value="ECO:0007669"/>
    <property type="project" value="TreeGrafter"/>
</dbReference>
<dbReference type="InterPro" id="IPR043502">
    <property type="entry name" value="DNA/RNA_pol_sf"/>
</dbReference>
<gene>
    <name evidence="4" type="ORF">NESM_000671300</name>
</gene>
<reference evidence="4 5" key="1">
    <citation type="journal article" date="2021" name="MBio">
        <title>A New Model Trypanosomatid, Novymonas esmeraldas: Genomic Perception of Its 'Candidatus Pandoraea novymonadis' Endosymbiont.</title>
        <authorList>
            <person name="Zakharova A."/>
            <person name="Saura A."/>
            <person name="Butenko A."/>
            <person name="Podesvova L."/>
            <person name="Warmusova S."/>
            <person name="Kostygov A.Y."/>
            <person name="Nenarokova A."/>
            <person name="Lukes J."/>
            <person name="Opperdoes F.R."/>
            <person name="Yurchenko V."/>
        </authorList>
    </citation>
    <scope>NUCLEOTIDE SEQUENCE [LARGE SCALE GENOMIC DNA]</scope>
    <source>
        <strain evidence="4 5">E262AT.01</strain>
    </source>
</reference>
<dbReference type="InterPro" id="IPR001126">
    <property type="entry name" value="UmuC"/>
</dbReference>
<dbReference type="PROSITE" id="PS50173">
    <property type="entry name" value="UMUC"/>
    <property type="match status" value="1"/>
</dbReference>
<dbReference type="AlphaFoldDB" id="A0AAW0ESR0"/>
<accession>A0AAW0ESR0</accession>
<dbReference type="GO" id="GO:0003887">
    <property type="term" value="F:DNA-directed DNA polymerase activity"/>
    <property type="evidence" value="ECO:0007669"/>
    <property type="project" value="TreeGrafter"/>
</dbReference>
<dbReference type="InterPro" id="IPR043128">
    <property type="entry name" value="Rev_trsase/Diguanyl_cyclase"/>
</dbReference>
<dbReference type="Pfam" id="PF21999">
    <property type="entry name" value="IMS_HHH_1"/>
    <property type="match status" value="1"/>
</dbReference>
<keyword evidence="5" id="KW-1185">Reference proteome</keyword>
<dbReference type="GO" id="GO:0005634">
    <property type="term" value="C:nucleus"/>
    <property type="evidence" value="ECO:0007669"/>
    <property type="project" value="TreeGrafter"/>
</dbReference>
<dbReference type="SUPFAM" id="SSF56672">
    <property type="entry name" value="DNA/RNA polymerases"/>
    <property type="match status" value="1"/>
</dbReference>
<feature type="domain" description="UmuC" evidence="3">
    <location>
        <begin position="56"/>
        <end position="241"/>
    </location>
</feature>
<dbReference type="Pfam" id="PF00817">
    <property type="entry name" value="IMS"/>
    <property type="match status" value="1"/>
</dbReference>
<dbReference type="InterPro" id="IPR036775">
    <property type="entry name" value="DNA_pol_Y-fam_lit_finger_sf"/>
</dbReference>
<organism evidence="4 5">
    <name type="scientific">Novymonas esmeraldas</name>
    <dbReference type="NCBI Taxonomy" id="1808958"/>
    <lineage>
        <taxon>Eukaryota</taxon>
        <taxon>Discoba</taxon>
        <taxon>Euglenozoa</taxon>
        <taxon>Kinetoplastea</taxon>
        <taxon>Metakinetoplastina</taxon>
        <taxon>Trypanosomatida</taxon>
        <taxon>Trypanosomatidae</taxon>
        <taxon>Novymonas</taxon>
    </lineage>
</organism>
<evidence type="ECO:0000256" key="2">
    <source>
        <dbReference type="SAM" id="MobiDB-lite"/>
    </source>
</evidence>
<protein>
    <submittedName>
        <fullName evidence="4">DNA damage repair protein</fullName>
    </submittedName>
</protein>
<feature type="region of interest" description="Disordered" evidence="2">
    <location>
        <begin position="506"/>
        <end position="540"/>
    </location>
</feature>